<feature type="transmembrane region" description="Helical" evidence="2">
    <location>
        <begin position="95"/>
        <end position="116"/>
    </location>
</feature>
<dbReference type="Pfam" id="PF00990">
    <property type="entry name" value="GGDEF"/>
    <property type="match status" value="1"/>
</dbReference>
<keyword evidence="2" id="KW-0812">Transmembrane</keyword>
<evidence type="ECO:0000256" key="1">
    <source>
        <dbReference type="SAM" id="MobiDB-lite"/>
    </source>
</evidence>
<feature type="domain" description="GGDEF" evidence="3">
    <location>
        <begin position="354"/>
        <end position="492"/>
    </location>
</feature>
<keyword evidence="2" id="KW-0472">Membrane</keyword>
<evidence type="ECO:0000313" key="4">
    <source>
        <dbReference type="EMBL" id="MEJ2889335.1"/>
    </source>
</evidence>
<feature type="transmembrane region" description="Helical" evidence="2">
    <location>
        <begin position="234"/>
        <end position="258"/>
    </location>
</feature>
<organism evidence="4 5">
    <name type="scientific">Actinomycetospora aeridis</name>
    <dbReference type="NCBI Taxonomy" id="3129231"/>
    <lineage>
        <taxon>Bacteria</taxon>
        <taxon>Bacillati</taxon>
        <taxon>Actinomycetota</taxon>
        <taxon>Actinomycetes</taxon>
        <taxon>Pseudonocardiales</taxon>
        <taxon>Pseudonocardiaceae</taxon>
        <taxon>Actinomycetospora</taxon>
    </lineage>
</organism>
<feature type="transmembrane region" description="Helical" evidence="2">
    <location>
        <begin position="278"/>
        <end position="306"/>
    </location>
</feature>
<keyword evidence="5" id="KW-1185">Reference proteome</keyword>
<dbReference type="InterPro" id="IPR050469">
    <property type="entry name" value="Diguanylate_Cyclase"/>
</dbReference>
<keyword evidence="4" id="KW-0808">Transferase</keyword>
<dbReference type="SUPFAM" id="SSF55073">
    <property type="entry name" value="Nucleotide cyclase"/>
    <property type="match status" value="1"/>
</dbReference>
<comment type="caution">
    <text evidence="4">The sequence shown here is derived from an EMBL/GenBank/DDBJ whole genome shotgun (WGS) entry which is preliminary data.</text>
</comment>
<dbReference type="NCBIfam" id="TIGR00254">
    <property type="entry name" value="GGDEF"/>
    <property type="match status" value="1"/>
</dbReference>
<accession>A0ABU8NBI5</accession>
<dbReference type="GO" id="GO:0052621">
    <property type="term" value="F:diguanylate cyclase activity"/>
    <property type="evidence" value="ECO:0007669"/>
    <property type="project" value="UniProtKB-EC"/>
</dbReference>
<keyword evidence="2" id="KW-1133">Transmembrane helix</keyword>
<dbReference type="EC" id="2.7.7.65" evidence="4"/>
<sequence length="493" mass="52114">MTAREPSTGPGDPGSALAPASGVVGPGGLVRAVTNADLPSGSGGSLRAWRPARRQRGATGSSGTPDVAQPTPPRRLDPRRLDPRRWSLWQAPRRVVVAVLLIDVLAVALSVAVAGLEPVGPADWRALGLLVLGLVVHVETARGIERRREVVADGQPYIELKSVWSFAGLLLLPLGLALALVVITFAYWWLRVSQRPVVHRWTYSAATVLIASIAAWGVLEVMPGGLLAKVAGPVGLAVLVAAGLTRWVVNHGLVVFMICLNAPGTPWWKRLGAPTDTLIGLGALALGAALAVVALTTPWLLPVLLIPVMGMHRGFLIQQFARAARTDTKTGLANASAWRDQADRELARLRRRGGELGVIMVDIDAFKAINDRHGHLVGDAVLRAVADTLRSEVRPYDAVGRFGGEEFVVLLAEAGPEQIGSTAERLRRRISECEVTVSPTLGGGTVSGLTASIGTASYPEASHDLDGLMVSADTALYAAKHGGRNRVECAPPR</sequence>
<dbReference type="RefSeq" id="WP_337716781.1">
    <property type="nucleotide sequence ID" value="NZ_JBBEGL010000006.1"/>
</dbReference>
<dbReference type="CDD" id="cd01949">
    <property type="entry name" value="GGDEF"/>
    <property type="match status" value="1"/>
</dbReference>
<dbReference type="SMART" id="SM00267">
    <property type="entry name" value="GGDEF"/>
    <property type="match status" value="1"/>
</dbReference>
<feature type="transmembrane region" description="Helical" evidence="2">
    <location>
        <begin position="162"/>
        <end position="189"/>
    </location>
</feature>
<evidence type="ECO:0000256" key="2">
    <source>
        <dbReference type="SAM" id="Phobius"/>
    </source>
</evidence>
<dbReference type="InterPro" id="IPR029787">
    <property type="entry name" value="Nucleotide_cyclase"/>
</dbReference>
<dbReference type="EMBL" id="JBBEGL010000006">
    <property type="protein sequence ID" value="MEJ2889335.1"/>
    <property type="molecule type" value="Genomic_DNA"/>
</dbReference>
<keyword evidence="4" id="KW-0548">Nucleotidyltransferase</keyword>
<dbReference type="PANTHER" id="PTHR45138:SF9">
    <property type="entry name" value="DIGUANYLATE CYCLASE DGCM-RELATED"/>
    <property type="match status" value="1"/>
</dbReference>
<name>A0ABU8NBI5_9PSEU</name>
<dbReference type="Gene3D" id="3.30.70.270">
    <property type="match status" value="1"/>
</dbReference>
<dbReference type="InterPro" id="IPR000160">
    <property type="entry name" value="GGDEF_dom"/>
</dbReference>
<dbReference type="InterPro" id="IPR043128">
    <property type="entry name" value="Rev_trsase/Diguanyl_cyclase"/>
</dbReference>
<protein>
    <submittedName>
        <fullName evidence="4">GGDEF domain-containing protein</fullName>
        <ecNumber evidence="4">2.7.7.65</ecNumber>
    </submittedName>
</protein>
<dbReference type="PROSITE" id="PS50887">
    <property type="entry name" value="GGDEF"/>
    <property type="match status" value="1"/>
</dbReference>
<gene>
    <name evidence="4" type="ORF">WCD41_22945</name>
</gene>
<reference evidence="4 5" key="1">
    <citation type="submission" date="2024-03" db="EMBL/GenBank/DDBJ databases">
        <title>Actinomycetospora sp. OC33-EN06, a novel actinomycete isolated from wild orchid (Aerides multiflora).</title>
        <authorList>
            <person name="Suriyachadkun C."/>
        </authorList>
    </citation>
    <scope>NUCLEOTIDE SEQUENCE [LARGE SCALE GENOMIC DNA]</scope>
    <source>
        <strain evidence="4 5">OC33-EN06</strain>
    </source>
</reference>
<feature type="transmembrane region" description="Helical" evidence="2">
    <location>
        <begin position="201"/>
        <end position="222"/>
    </location>
</feature>
<proteinExistence type="predicted"/>
<evidence type="ECO:0000259" key="3">
    <source>
        <dbReference type="PROSITE" id="PS50887"/>
    </source>
</evidence>
<feature type="region of interest" description="Disordered" evidence="1">
    <location>
        <begin position="1"/>
        <end position="80"/>
    </location>
</feature>
<dbReference type="PANTHER" id="PTHR45138">
    <property type="entry name" value="REGULATORY COMPONENTS OF SENSORY TRANSDUCTION SYSTEM"/>
    <property type="match status" value="1"/>
</dbReference>
<dbReference type="Proteomes" id="UP001370100">
    <property type="component" value="Unassembled WGS sequence"/>
</dbReference>
<evidence type="ECO:0000313" key="5">
    <source>
        <dbReference type="Proteomes" id="UP001370100"/>
    </source>
</evidence>